<reference evidence="5 6" key="1">
    <citation type="submission" date="2024-01" db="EMBL/GenBank/DDBJ databases">
        <title>Genomic insights into the taxonomy and metabolism of the cyanobacterium Pannus brasiliensis CCIBt3594.</title>
        <authorList>
            <person name="Machado M."/>
            <person name="Botero N.B."/>
            <person name="Andreote A.P.D."/>
            <person name="Feitosa A.M.T."/>
            <person name="Popin R."/>
            <person name="Sivonen K."/>
            <person name="Fiore M.F."/>
        </authorList>
    </citation>
    <scope>NUCLEOTIDE SEQUENCE [LARGE SCALE GENOMIC DNA]</scope>
    <source>
        <strain evidence="5 6">CCIBt3594</strain>
    </source>
</reference>
<evidence type="ECO:0000256" key="3">
    <source>
        <dbReference type="SAM" id="MobiDB-lite"/>
    </source>
</evidence>
<feature type="compositionally biased region" description="Polar residues" evidence="3">
    <location>
        <begin position="509"/>
        <end position="526"/>
    </location>
</feature>
<dbReference type="RefSeq" id="WP_332866047.1">
    <property type="nucleotide sequence ID" value="NZ_JBAFSM010000031.1"/>
</dbReference>
<feature type="compositionally biased region" description="Basic and acidic residues" evidence="3">
    <location>
        <begin position="441"/>
        <end position="458"/>
    </location>
</feature>
<dbReference type="PROSITE" id="PS50011">
    <property type="entry name" value="PROTEIN_KINASE_DOM"/>
    <property type="match status" value="1"/>
</dbReference>
<keyword evidence="2" id="KW-0067">ATP-binding</keyword>
<gene>
    <name evidence="5" type="ORF">V0288_15655</name>
</gene>
<feature type="region of interest" description="Disordered" evidence="3">
    <location>
        <begin position="346"/>
        <end position="606"/>
    </location>
</feature>
<feature type="compositionally biased region" description="Basic and acidic residues" evidence="3">
    <location>
        <begin position="597"/>
        <end position="606"/>
    </location>
</feature>
<evidence type="ECO:0000313" key="6">
    <source>
        <dbReference type="Proteomes" id="UP001328733"/>
    </source>
</evidence>
<evidence type="ECO:0000256" key="1">
    <source>
        <dbReference type="ARBA" id="ARBA00022741"/>
    </source>
</evidence>
<dbReference type="InterPro" id="IPR008271">
    <property type="entry name" value="Ser/Thr_kinase_AS"/>
</dbReference>
<evidence type="ECO:0000313" key="5">
    <source>
        <dbReference type="EMBL" id="MEG3438567.1"/>
    </source>
</evidence>
<feature type="compositionally biased region" description="Polar residues" evidence="3">
    <location>
        <begin position="459"/>
        <end position="478"/>
    </location>
</feature>
<feature type="compositionally biased region" description="Basic and acidic residues" evidence="3">
    <location>
        <begin position="499"/>
        <end position="508"/>
    </location>
</feature>
<dbReference type="InterPro" id="IPR000719">
    <property type="entry name" value="Prot_kinase_dom"/>
</dbReference>
<dbReference type="GO" id="GO:0004674">
    <property type="term" value="F:protein serine/threonine kinase activity"/>
    <property type="evidence" value="ECO:0007669"/>
    <property type="project" value="TreeGrafter"/>
</dbReference>
<keyword evidence="5" id="KW-0808">Transferase</keyword>
<feature type="domain" description="Protein kinase" evidence="4">
    <location>
        <begin position="36"/>
        <end position="291"/>
    </location>
</feature>
<accession>A0AAW9QVT2</accession>
<keyword evidence="5" id="KW-0418">Kinase</keyword>
<dbReference type="AlphaFoldDB" id="A0AAW9QVT2"/>
<dbReference type="PANTHER" id="PTHR24363:SF7">
    <property type="entry name" value="SERINE_THREONINE-PROTEIN KINASE-LIKE PROTEIN E"/>
    <property type="match status" value="1"/>
</dbReference>
<dbReference type="EMBL" id="JBAFSM010000031">
    <property type="protein sequence ID" value="MEG3438567.1"/>
    <property type="molecule type" value="Genomic_DNA"/>
</dbReference>
<organism evidence="5 6">
    <name type="scientific">Pannus brasiliensis CCIBt3594</name>
    <dbReference type="NCBI Taxonomy" id="1427578"/>
    <lineage>
        <taxon>Bacteria</taxon>
        <taxon>Bacillati</taxon>
        <taxon>Cyanobacteriota</taxon>
        <taxon>Cyanophyceae</taxon>
        <taxon>Oscillatoriophycideae</taxon>
        <taxon>Chroococcales</taxon>
        <taxon>Microcystaceae</taxon>
        <taxon>Pannus</taxon>
    </lineage>
</organism>
<dbReference type="Proteomes" id="UP001328733">
    <property type="component" value="Unassembled WGS sequence"/>
</dbReference>
<dbReference type="Gene3D" id="1.10.510.10">
    <property type="entry name" value="Transferase(Phosphotransferase) domain 1"/>
    <property type="match status" value="1"/>
</dbReference>
<protein>
    <submittedName>
        <fullName evidence="5">Protein kinase</fullName>
    </submittedName>
</protein>
<feature type="compositionally biased region" description="Polar residues" evidence="3">
    <location>
        <begin position="546"/>
        <end position="562"/>
    </location>
</feature>
<feature type="compositionally biased region" description="Basic and acidic residues" evidence="3">
    <location>
        <begin position="364"/>
        <end position="375"/>
    </location>
</feature>
<evidence type="ECO:0000259" key="4">
    <source>
        <dbReference type="PROSITE" id="PS50011"/>
    </source>
</evidence>
<dbReference type="PROSITE" id="PS00108">
    <property type="entry name" value="PROTEIN_KINASE_ST"/>
    <property type="match status" value="1"/>
</dbReference>
<dbReference type="CDD" id="cd14014">
    <property type="entry name" value="STKc_PknB_like"/>
    <property type="match status" value="1"/>
</dbReference>
<dbReference type="Gene3D" id="3.30.200.20">
    <property type="entry name" value="Phosphorylase Kinase, domain 1"/>
    <property type="match status" value="1"/>
</dbReference>
<keyword evidence="6" id="KW-1185">Reference proteome</keyword>
<dbReference type="GO" id="GO:0005524">
    <property type="term" value="F:ATP binding"/>
    <property type="evidence" value="ECO:0007669"/>
    <property type="project" value="UniProtKB-KW"/>
</dbReference>
<keyword evidence="1" id="KW-0547">Nucleotide-binding</keyword>
<comment type="caution">
    <text evidence="5">The sequence shown here is derived from an EMBL/GenBank/DDBJ whole genome shotgun (WGS) entry which is preliminary data.</text>
</comment>
<sequence>MTLCINPDCPRSSDPLNANNSTCRNCGSALLLQNRYRILGKLGAGGFGDTYEIDDEGTRKVLKVLTEQNPKAIELFRQEASVLSRLNSNGIPKVELNGYFTLTTPKGDVLHCLVMEKIEGVDLARWMLNRSYRPIEQEQAIDWLRQLIKILDLVHSHQFFHRDIKPQNIMLRSTGELVLIDFGAVRQITSTILAGGSNTKIVSQGYSPPEQQNGYSIKQSDFFALGRTFVFLLTGKEPCDRAIYNPLSNKLEWRDKTSNISPGLLQLIDDLMEPIASNRPQNGKEILQRLLELEKNTVRVVPRCTRNQVARIPYRFSIGLAIGSVALFASIANFLPKSPIIQSSELSTLENPNRKSPSVASVEESSRKGLNDSRRFPSSLPTSKETRLKSDESKTTREIEKNVNNSQSSSRKSPSVASVEKSSRKSLNNSRRFPSSLPTSKETRLKSDESKTTREIEKNTNNSQSSLKANSNNHSVLTTRVRKTNSADSRKTALVPKRLKSELTEKTNENIWTNRPSQQNRSTANPGSKIVKTVPNQQAKKRGKKNTNQSVAIDSTGQQRVLSPQPPPKTVVRSSPTLIDPAQPWNVQDPIPSSSDSIEKIIREEK</sequence>
<feature type="compositionally biased region" description="Basic and acidic residues" evidence="3">
    <location>
        <begin position="384"/>
        <end position="401"/>
    </location>
</feature>
<evidence type="ECO:0000256" key="2">
    <source>
        <dbReference type="ARBA" id="ARBA00022840"/>
    </source>
</evidence>
<dbReference type="SUPFAM" id="SSF56112">
    <property type="entry name" value="Protein kinase-like (PK-like)"/>
    <property type="match status" value="1"/>
</dbReference>
<feature type="compositionally biased region" description="Low complexity" evidence="3">
    <location>
        <begin position="402"/>
        <end position="432"/>
    </location>
</feature>
<proteinExistence type="predicted"/>
<dbReference type="InterPro" id="IPR011009">
    <property type="entry name" value="Kinase-like_dom_sf"/>
</dbReference>
<feature type="compositionally biased region" description="Polar residues" evidence="3">
    <location>
        <begin position="346"/>
        <end position="359"/>
    </location>
</feature>
<dbReference type="PANTHER" id="PTHR24363">
    <property type="entry name" value="SERINE/THREONINE PROTEIN KINASE"/>
    <property type="match status" value="1"/>
</dbReference>
<dbReference type="Pfam" id="PF00069">
    <property type="entry name" value="Pkinase"/>
    <property type="match status" value="1"/>
</dbReference>
<dbReference type="SMART" id="SM00220">
    <property type="entry name" value="S_TKc"/>
    <property type="match status" value="1"/>
</dbReference>
<name>A0AAW9QVT2_9CHRO</name>